<dbReference type="PANTHER" id="PTHR33478:SF1">
    <property type="entry name" value="EXTRACELLULAR METALLOPROTEINASE MEP"/>
    <property type="match status" value="1"/>
</dbReference>
<comment type="caution">
    <text evidence="13">The sequence shown here is derived from an EMBL/GenBank/DDBJ whole genome shotgun (WGS) entry which is preliminary data.</text>
</comment>
<evidence type="ECO:0000256" key="2">
    <source>
        <dbReference type="ARBA" id="ARBA00006006"/>
    </source>
</evidence>
<dbReference type="InterPro" id="IPR050371">
    <property type="entry name" value="Fungal_virulence_M36"/>
</dbReference>
<evidence type="ECO:0000256" key="11">
    <source>
        <dbReference type="PIRSR" id="PIRSR601842-2"/>
    </source>
</evidence>
<feature type="binding site" evidence="11">
    <location>
        <position position="439"/>
    </location>
    <ligand>
        <name>Zn(2+)</name>
        <dbReference type="ChEBI" id="CHEBI:29105"/>
        <note>catalytic</note>
    </ligand>
</feature>
<comment type="subcellular location">
    <subcellularLocation>
        <location evidence="1 12">Secreted</location>
    </subcellularLocation>
</comment>
<dbReference type="GO" id="GO:0004222">
    <property type="term" value="F:metalloendopeptidase activity"/>
    <property type="evidence" value="ECO:0007669"/>
    <property type="project" value="InterPro"/>
</dbReference>
<keyword evidence="9 12" id="KW-0865">Zymogen</keyword>
<evidence type="ECO:0000256" key="1">
    <source>
        <dbReference type="ARBA" id="ARBA00004613"/>
    </source>
</evidence>
<comment type="similarity">
    <text evidence="2 12">Belongs to the peptidase M36 family.</text>
</comment>
<evidence type="ECO:0000256" key="7">
    <source>
        <dbReference type="ARBA" id="ARBA00022833"/>
    </source>
</evidence>
<name>A0A9W8J683_9AGAR</name>
<dbReference type="SUPFAM" id="SSF55486">
    <property type="entry name" value="Metalloproteases ('zincins'), catalytic domain"/>
    <property type="match status" value="1"/>
</dbReference>
<evidence type="ECO:0000256" key="10">
    <source>
        <dbReference type="PIRSR" id="PIRSR601842-1"/>
    </source>
</evidence>
<feature type="chain" id="PRO_5041011976" description="Extracellular metalloproteinase" evidence="12">
    <location>
        <begin position="30"/>
        <end position="605"/>
    </location>
</feature>
<reference evidence="13" key="1">
    <citation type="submission" date="2022-06" db="EMBL/GenBank/DDBJ databases">
        <title>Genome Sequence of Candolleomyces eurysporus.</title>
        <authorList>
            <person name="Buettner E."/>
        </authorList>
    </citation>
    <scope>NUCLEOTIDE SEQUENCE</scope>
    <source>
        <strain evidence="13">VTCC 930004</strain>
    </source>
</reference>
<dbReference type="Gene3D" id="1.10.390.10">
    <property type="entry name" value="Neutral Protease Domain 2"/>
    <property type="match status" value="1"/>
</dbReference>
<dbReference type="Proteomes" id="UP001140091">
    <property type="component" value="Unassembled WGS sequence"/>
</dbReference>
<feature type="non-terminal residue" evidence="13">
    <location>
        <position position="605"/>
    </location>
</feature>
<evidence type="ECO:0000313" key="14">
    <source>
        <dbReference type="Proteomes" id="UP001140091"/>
    </source>
</evidence>
<evidence type="ECO:0000256" key="5">
    <source>
        <dbReference type="ARBA" id="ARBA00022723"/>
    </source>
</evidence>
<evidence type="ECO:0000256" key="8">
    <source>
        <dbReference type="ARBA" id="ARBA00023049"/>
    </source>
</evidence>
<dbReference type="OrthoDB" id="3227768at2759"/>
<dbReference type="InterPro" id="IPR001842">
    <property type="entry name" value="Peptidase_M36"/>
</dbReference>
<keyword evidence="5 11" id="KW-0479">Metal-binding</keyword>
<evidence type="ECO:0000256" key="12">
    <source>
        <dbReference type="RuleBase" id="RU364017"/>
    </source>
</evidence>
<keyword evidence="12" id="KW-0732">Signal</keyword>
<proteinExistence type="inferred from homology"/>
<keyword evidence="4 12" id="KW-0645">Protease</keyword>
<evidence type="ECO:0000256" key="9">
    <source>
        <dbReference type="ARBA" id="ARBA00023145"/>
    </source>
</evidence>
<feature type="binding site" evidence="11">
    <location>
        <position position="414"/>
    </location>
    <ligand>
        <name>Zn(2+)</name>
        <dbReference type="ChEBI" id="CHEBI:29105"/>
        <note>catalytic</note>
    </ligand>
</feature>
<comment type="cofactor">
    <cofactor evidence="11">
        <name>Zn(2+)</name>
        <dbReference type="ChEBI" id="CHEBI:29105"/>
    </cofactor>
    <text evidence="11">Binds 1 zinc ion per subunit.</text>
</comment>
<organism evidence="13 14">
    <name type="scientific">Candolleomyces eurysporus</name>
    <dbReference type="NCBI Taxonomy" id="2828524"/>
    <lineage>
        <taxon>Eukaryota</taxon>
        <taxon>Fungi</taxon>
        <taxon>Dikarya</taxon>
        <taxon>Basidiomycota</taxon>
        <taxon>Agaricomycotina</taxon>
        <taxon>Agaricomycetes</taxon>
        <taxon>Agaricomycetidae</taxon>
        <taxon>Agaricales</taxon>
        <taxon>Agaricineae</taxon>
        <taxon>Psathyrellaceae</taxon>
        <taxon>Candolleomyces</taxon>
    </lineage>
</organism>
<dbReference type="EC" id="3.4.24.-" evidence="12"/>
<feature type="binding site" evidence="11">
    <location>
        <position position="233"/>
    </location>
    <ligand>
        <name>Zn(2+)</name>
        <dbReference type="ChEBI" id="CHEBI:29105"/>
        <note>catalytic</note>
    </ligand>
</feature>
<dbReference type="GO" id="GO:0006508">
    <property type="term" value="P:proteolysis"/>
    <property type="evidence" value="ECO:0007669"/>
    <property type="project" value="UniProtKB-KW"/>
</dbReference>
<sequence length="605" mass="65965">MAVSISLSKIFSTLLATILLSSVLSVVEAAPWPEYVKHSTHRVRHIGRGLKVEAFHPTTNFETFGKDGAVVAPSNNSLVASSLRETAMSYLETRGLSADDVAWKSGFTENGASYAYLKQAHNGIPFANAVCNIALQGDRVASWGSSLVDLSKANIADSEPTVSWRSVLPTIENQLDATYNGQNASLEYFVKSDGSVALTHVIQTQNEESNAWYEAYIDAHSGELISVTDFVAHATYTVVPVTKQTILDGLETLTDPQDLEASPEGWHTVGGAESTTTSGNNVVAFRGQQVSAQTSGDLNFNAEYDDSLNPNNRNNIAAATTNAFYIINSVHDVTYRYGFTEAAFNFQQDNFDKGGRARDRVQISVQDASGTNNANFATPPDGQPGVCRMFVWTLTDPNRDGTMENDIIIHEFAHGVTNRMTGGGTGRCLQTLESGGLGEGWGDALANWFAQNAEETVDFALGTYVTDSEAGIRRFPYSTNAQTNPLRYSNLRQFRQVHDIGQVWANALHNVYDALVQARGFSADKLTNPDGTEGNVVWLHLYIDALAIQPCNPTFVQARDAWIQADENRYNGANRCTLFRAFASRGLGLNADRTFNDDDTVPPEC</sequence>
<dbReference type="InterPro" id="IPR027268">
    <property type="entry name" value="Peptidase_M4/M1_CTD_sf"/>
</dbReference>
<dbReference type="GO" id="GO:0005615">
    <property type="term" value="C:extracellular space"/>
    <property type="evidence" value="ECO:0007669"/>
    <property type="project" value="InterPro"/>
</dbReference>
<feature type="binding site" evidence="11">
    <location>
        <position position="410"/>
    </location>
    <ligand>
        <name>Zn(2+)</name>
        <dbReference type="ChEBI" id="CHEBI:29105"/>
        <note>catalytic</note>
    </ligand>
</feature>
<dbReference type="GO" id="GO:0008270">
    <property type="term" value="F:zinc ion binding"/>
    <property type="evidence" value="ECO:0007669"/>
    <property type="project" value="InterPro"/>
</dbReference>
<dbReference type="Pfam" id="PF02128">
    <property type="entry name" value="Peptidase_M36"/>
    <property type="match status" value="1"/>
</dbReference>
<evidence type="ECO:0000313" key="13">
    <source>
        <dbReference type="EMBL" id="KAJ2928189.1"/>
    </source>
</evidence>
<feature type="signal peptide" evidence="12">
    <location>
        <begin position="1"/>
        <end position="29"/>
    </location>
</feature>
<evidence type="ECO:0000256" key="3">
    <source>
        <dbReference type="ARBA" id="ARBA00022525"/>
    </source>
</evidence>
<keyword evidence="14" id="KW-1185">Reference proteome</keyword>
<keyword evidence="6 12" id="KW-0378">Hydrolase</keyword>
<dbReference type="PRINTS" id="PR00999">
    <property type="entry name" value="FUNGALYSIN"/>
</dbReference>
<dbReference type="EMBL" id="JANBPK010000936">
    <property type="protein sequence ID" value="KAJ2928189.1"/>
    <property type="molecule type" value="Genomic_DNA"/>
</dbReference>
<feature type="active site" evidence="10">
    <location>
        <position position="411"/>
    </location>
</feature>
<keyword evidence="8 12" id="KW-0482">Metalloprotease</keyword>
<dbReference type="PANTHER" id="PTHR33478">
    <property type="entry name" value="EXTRACELLULAR METALLOPROTEINASE MEP"/>
    <property type="match status" value="1"/>
</dbReference>
<evidence type="ECO:0000256" key="6">
    <source>
        <dbReference type="ARBA" id="ARBA00022801"/>
    </source>
</evidence>
<accession>A0A9W8J683</accession>
<dbReference type="CDD" id="cd09596">
    <property type="entry name" value="M36"/>
    <property type="match status" value="1"/>
</dbReference>
<keyword evidence="7 11" id="KW-0862">Zinc</keyword>
<protein>
    <recommendedName>
        <fullName evidence="12">Extracellular metalloproteinase</fullName>
        <ecNumber evidence="12">3.4.24.-</ecNumber>
    </recommendedName>
    <alternativeName>
        <fullName evidence="12">Fungalysin</fullName>
    </alternativeName>
</protein>
<gene>
    <name evidence="13" type="ORF">H1R20_g8910</name>
</gene>
<keyword evidence="3 12" id="KW-0964">Secreted</keyword>
<dbReference type="AlphaFoldDB" id="A0A9W8J683"/>
<evidence type="ECO:0000256" key="4">
    <source>
        <dbReference type="ARBA" id="ARBA00022670"/>
    </source>
</evidence>
<dbReference type="Gene3D" id="3.10.170.10">
    <property type="match status" value="1"/>
</dbReference>